<feature type="signal peptide" evidence="1">
    <location>
        <begin position="1"/>
        <end position="20"/>
    </location>
</feature>
<comment type="caution">
    <text evidence="2">The sequence shown here is derived from an EMBL/GenBank/DDBJ whole genome shotgun (WGS) entry which is preliminary data.</text>
</comment>
<evidence type="ECO:0000313" key="2">
    <source>
        <dbReference type="EMBL" id="CAE7221904.1"/>
    </source>
</evidence>
<feature type="chain" id="PRO_5032405076" description="TNFR-Cys domain-containing protein" evidence="1">
    <location>
        <begin position="21"/>
        <end position="225"/>
    </location>
</feature>
<dbReference type="AlphaFoldDB" id="A0A812K1T4"/>
<dbReference type="OrthoDB" id="422880at2759"/>
<proteinExistence type="predicted"/>
<accession>A0A812K1T4</accession>
<dbReference type="EMBL" id="CAJNJA010007221">
    <property type="protein sequence ID" value="CAE7221904.1"/>
    <property type="molecule type" value="Genomic_DNA"/>
</dbReference>
<organism evidence="2 3">
    <name type="scientific">Symbiodinium necroappetens</name>
    <dbReference type="NCBI Taxonomy" id="1628268"/>
    <lineage>
        <taxon>Eukaryota</taxon>
        <taxon>Sar</taxon>
        <taxon>Alveolata</taxon>
        <taxon>Dinophyceae</taxon>
        <taxon>Suessiales</taxon>
        <taxon>Symbiodiniaceae</taxon>
        <taxon>Symbiodinium</taxon>
    </lineage>
</organism>
<evidence type="ECO:0000256" key="1">
    <source>
        <dbReference type="SAM" id="SignalP"/>
    </source>
</evidence>
<keyword evidence="1" id="KW-0732">Signal</keyword>
<sequence length="225" mass="23328">MFKTARLVGTFLLALHRAGATCLADNKLKLKTCGNQCSESKDRVVCVSSCLQKQDVVTACADCLGSEFDCGSRFCGSACEGGHRSGACESCLHSQCTVCSTELDFQAHTANLGDALAEAVEVATPPADNDTAAVKMLAESTGSCASSGALISSCGTPCYSTTDPAGCYAKCAMRACFSGCHECSSTHCFESCRRSFSSYECATCVSGFCGGCTVQTGMKDSIMLP</sequence>
<dbReference type="Proteomes" id="UP000601435">
    <property type="component" value="Unassembled WGS sequence"/>
</dbReference>
<protein>
    <recommendedName>
        <fullName evidence="4">TNFR-Cys domain-containing protein</fullName>
    </recommendedName>
</protein>
<keyword evidence="3" id="KW-1185">Reference proteome</keyword>
<reference evidence="2" key="1">
    <citation type="submission" date="2021-02" db="EMBL/GenBank/DDBJ databases">
        <authorList>
            <person name="Dougan E. K."/>
            <person name="Rhodes N."/>
            <person name="Thang M."/>
            <person name="Chan C."/>
        </authorList>
    </citation>
    <scope>NUCLEOTIDE SEQUENCE</scope>
</reference>
<evidence type="ECO:0008006" key="4">
    <source>
        <dbReference type="Google" id="ProtNLM"/>
    </source>
</evidence>
<name>A0A812K1T4_9DINO</name>
<evidence type="ECO:0000313" key="3">
    <source>
        <dbReference type="Proteomes" id="UP000601435"/>
    </source>
</evidence>
<gene>
    <name evidence="2" type="ORF">SNEC2469_LOCUS2880</name>
</gene>